<accession>A0A9X6RN49</accession>
<evidence type="ECO:0000256" key="2">
    <source>
        <dbReference type="ARBA" id="ARBA00009336"/>
    </source>
</evidence>
<keyword evidence="6" id="KW-0458">Lysosome</keyword>
<dbReference type="SMART" id="SM00636">
    <property type="entry name" value="Glyco_18"/>
    <property type="match status" value="1"/>
</dbReference>
<dbReference type="GO" id="GO:0006032">
    <property type="term" value="P:chitin catabolic process"/>
    <property type="evidence" value="ECO:0007669"/>
    <property type="project" value="UniProtKB-ARBA"/>
</dbReference>
<comment type="function">
    <text evidence="8">Involved in the degradation of asparagine-linked glycoproteins. Hydrolyze of N-acetyl-beta-D-glucosamine (1-4)N-acetylglucosamine chitobiose core from the reducing end of the bond, it requires prior cleavage by glycosylasparaginase.</text>
</comment>
<evidence type="ECO:0000256" key="8">
    <source>
        <dbReference type="ARBA" id="ARBA00055477"/>
    </source>
</evidence>
<evidence type="ECO:0000256" key="7">
    <source>
        <dbReference type="ARBA" id="ARBA00023295"/>
    </source>
</evidence>
<sequence>MQARQSPFCGVFAELLCFSLLFTNFPSLHGAASFHRHSTLGDRRACPCEDARLCEPISKTARKEVYGFATNNASDVYLKYDWSKLTTLAMWEFSDELMCFAHGKGVRLDLVVSDYPVAQLTNDTFRRAWVASKVAVVKDKFLDGINFDPEYPIALGSPERKALIDLVNETRNALVEAIPGAKLSFDVAWASSCVDRRCYDYQGLAEIVDFLFVMSYDVQGQVWGPDCIAMSNTPLLRMIDGIRGYLALDIPSHKLVLGLPWYGYDYPCVKLNENDICEIPRAEYHGAPCSDLVGSQKQIDEILTILENSTNGRHWNLDGEAPQFNYKNATGHMHQVHYDDPQSLLLRYLYAVQEDLRGVGFWHVGCMTDMTTPKRQAFRKEMWELIPNAASWDTYIAKNPPKGHRM</sequence>
<evidence type="ECO:0000256" key="10">
    <source>
        <dbReference type="RuleBase" id="RU000489"/>
    </source>
</evidence>
<evidence type="ECO:0000256" key="1">
    <source>
        <dbReference type="ARBA" id="ARBA00004371"/>
    </source>
</evidence>
<gene>
    <name evidence="14" type="ORF">BV898_18096</name>
</gene>
<dbReference type="GO" id="GO:0005615">
    <property type="term" value="C:extracellular space"/>
    <property type="evidence" value="ECO:0007669"/>
    <property type="project" value="TreeGrafter"/>
</dbReference>
<evidence type="ECO:0000256" key="11">
    <source>
        <dbReference type="RuleBase" id="RU004453"/>
    </source>
</evidence>
<dbReference type="FunFam" id="3.20.20.80:FF:000250">
    <property type="entry name" value="Probable di-N-acetylchitobiase 1"/>
    <property type="match status" value="1"/>
</dbReference>
<keyword evidence="5" id="KW-0325">Glycoprotein</keyword>
<keyword evidence="4 10" id="KW-0378">Hydrolase</keyword>
<dbReference type="PROSITE" id="PS51910">
    <property type="entry name" value="GH18_2"/>
    <property type="match status" value="1"/>
</dbReference>
<feature type="chain" id="PRO_5040818845" description="Di-N-acetylchitobiase" evidence="12">
    <location>
        <begin position="31"/>
        <end position="406"/>
    </location>
</feature>
<evidence type="ECO:0000256" key="12">
    <source>
        <dbReference type="SAM" id="SignalP"/>
    </source>
</evidence>
<dbReference type="Proteomes" id="UP000192578">
    <property type="component" value="Unassembled WGS sequence"/>
</dbReference>
<dbReference type="Pfam" id="PF00704">
    <property type="entry name" value="Glyco_hydro_18"/>
    <property type="match status" value="1"/>
</dbReference>
<dbReference type="InterPro" id="IPR001223">
    <property type="entry name" value="Glyco_hydro18_cat"/>
</dbReference>
<dbReference type="EMBL" id="MTYJ01000338">
    <property type="protein sequence ID" value="OWA53675.1"/>
    <property type="molecule type" value="Genomic_DNA"/>
</dbReference>
<evidence type="ECO:0000256" key="9">
    <source>
        <dbReference type="ARBA" id="ARBA00074174"/>
    </source>
</evidence>
<evidence type="ECO:0000256" key="5">
    <source>
        <dbReference type="ARBA" id="ARBA00023180"/>
    </source>
</evidence>
<dbReference type="InterPro" id="IPR017853">
    <property type="entry name" value="GH"/>
</dbReference>
<dbReference type="Gene3D" id="3.10.50.10">
    <property type="match status" value="1"/>
</dbReference>
<evidence type="ECO:0000256" key="6">
    <source>
        <dbReference type="ARBA" id="ARBA00023228"/>
    </source>
</evidence>
<dbReference type="InterPro" id="IPR029070">
    <property type="entry name" value="Chitinase_insertion_sf"/>
</dbReference>
<dbReference type="GO" id="GO:0008061">
    <property type="term" value="F:chitin binding"/>
    <property type="evidence" value="ECO:0007669"/>
    <property type="project" value="InterPro"/>
</dbReference>
<evidence type="ECO:0000313" key="14">
    <source>
        <dbReference type="EMBL" id="OWA53675.1"/>
    </source>
</evidence>
<dbReference type="SUPFAM" id="SSF51445">
    <property type="entry name" value="(Trans)glycosidases"/>
    <property type="match status" value="1"/>
</dbReference>
<feature type="signal peptide" evidence="12">
    <location>
        <begin position="1"/>
        <end position="30"/>
    </location>
</feature>
<evidence type="ECO:0000256" key="4">
    <source>
        <dbReference type="ARBA" id="ARBA00022801"/>
    </source>
</evidence>
<evidence type="ECO:0000313" key="15">
    <source>
        <dbReference type="Proteomes" id="UP000192578"/>
    </source>
</evidence>
<dbReference type="PANTHER" id="PTHR46290:SF1">
    <property type="entry name" value="DI-N-ACETYLCHITOBIASE"/>
    <property type="match status" value="1"/>
</dbReference>
<reference evidence="15" key="1">
    <citation type="submission" date="2017-01" db="EMBL/GenBank/DDBJ databases">
        <title>Comparative genomics of anhydrobiosis in the tardigrade Hypsibius dujardini.</title>
        <authorList>
            <person name="Yoshida Y."/>
            <person name="Koutsovoulos G."/>
            <person name="Laetsch D."/>
            <person name="Stevens L."/>
            <person name="Kumar S."/>
            <person name="Horikawa D."/>
            <person name="Ishino K."/>
            <person name="Komine S."/>
            <person name="Tomita M."/>
            <person name="Blaxter M."/>
            <person name="Arakawa K."/>
        </authorList>
    </citation>
    <scope>NUCLEOTIDE SEQUENCE [LARGE SCALE GENOMIC DNA]</scope>
    <source>
        <strain evidence="15">Z151</strain>
    </source>
</reference>
<dbReference type="GO" id="GO:0009313">
    <property type="term" value="P:oligosaccharide catabolic process"/>
    <property type="evidence" value="ECO:0007669"/>
    <property type="project" value="TreeGrafter"/>
</dbReference>
<proteinExistence type="inferred from homology"/>
<comment type="similarity">
    <text evidence="2 11">Belongs to the glycosyl hydrolase 18 family.</text>
</comment>
<dbReference type="InterPro" id="IPR011583">
    <property type="entry name" value="Chitinase_II/V-like_cat"/>
</dbReference>
<comment type="subcellular location">
    <subcellularLocation>
        <location evidence="1">Lysosome</location>
    </subcellularLocation>
</comment>
<comment type="caution">
    <text evidence="14">The sequence shown here is derived from an EMBL/GenBank/DDBJ whole genome shotgun (WGS) entry which is preliminary data.</text>
</comment>
<keyword evidence="7 10" id="KW-0326">Glycosidase</keyword>
<dbReference type="FunFam" id="3.10.50.10:FF:000006">
    <property type="entry name" value="Chitobiase, di-N-acetyl"/>
    <property type="match status" value="1"/>
</dbReference>
<name>A0A9X6RN49_HYPEX</name>
<dbReference type="GO" id="GO:0005764">
    <property type="term" value="C:lysosome"/>
    <property type="evidence" value="ECO:0007669"/>
    <property type="project" value="UniProtKB-SubCell"/>
</dbReference>
<dbReference type="PROSITE" id="PS01095">
    <property type="entry name" value="GH18_1"/>
    <property type="match status" value="1"/>
</dbReference>
<keyword evidence="15" id="KW-1185">Reference proteome</keyword>
<dbReference type="OrthoDB" id="73875at2759"/>
<dbReference type="Gene3D" id="3.20.20.80">
    <property type="entry name" value="Glycosidases"/>
    <property type="match status" value="1"/>
</dbReference>
<dbReference type="InterPro" id="IPR051887">
    <property type="entry name" value="GH18_Domain-Containing"/>
</dbReference>
<protein>
    <recommendedName>
        <fullName evidence="9">Di-N-acetylchitobiase</fullName>
    </recommendedName>
</protein>
<dbReference type="InterPro" id="IPR001579">
    <property type="entry name" value="Glyco_hydro_18_chit_AS"/>
</dbReference>
<keyword evidence="3 12" id="KW-0732">Signal</keyword>
<evidence type="ECO:0000259" key="13">
    <source>
        <dbReference type="PROSITE" id="PS51910"/>
    </source>
</evidence>
<evidence type="ECO:0000256" key="3">
    <source>
        <dbReference type="ARBA" id="ARBA00022729"/>
    </source>
</evidence>
<feature type="domain" description="GH18" evidence="13">
    <location>
        <begin position="1"/>
        <end position="381"/>
    </location>
</feature>
<dbReference type="AlphaFoldDB" id="A0A9X6RN49"/>
<dbReference type="PANTHER" id="PTHR46290">
    <property type="entry name" value="DI-N-ACETYLCHITOBIASE"/>
    <property type="match status" value="1"/>
</dbReference>
<organism evidence="14 15">
    <name type="scientific">Hypsibius exemplaris</name>
    <name type="common">Freshwater tardigrade</name>
    <dbReference type="NCBI Taxonomy" id="2072580"/>
    <lineage>
        <taxon>Eukaryota</taxon>
        <taxon>Metazoa</taxon>
        <taxon>Ecdysozoa</taxon>
        <taxon>Tardigrada</taxon>
        <taxon>Eutardigrada</taxon>
        <taxon>Parachela</taxon>
        <taxon>Hypsibioidea</taxon>
        <taxon>Hypsibiidae</taxon>
        <taxon>Hypsibius</taxon>
    </lineage>
</organism>
<dbReference type="GO" id="GO:0004568">
    <property type="term" value="F:chitinase activity"/>
    <property type="evidence" value="ECO:0007669"/>
    <property type="project" value="UniProtKB-ARBA"/>
</dbReference>